<feature type="region of interest" description="Disordered" evidence="1">
    <location>
        <begin position="1"/>
        <end position="20"/>
    </location>
</feature>
<organism evidence="2 3">
    <name type="scientific">Datura stramonium</name>
    <name type="common">Jimsonweed</name>
    <name type="synonym">Common thornapple</name>
    <dbReference type="NCBI Taxonomy" id="4076"/>
    <lineage>
        <taxon>Eukaryota</taxon>
        <taxon>Viridiplantae</taxon>
        <taxon>Streptophyta</taxon>
        <taxon>Embryophyta</taxon>
        <taxon>Tracheophyta</taxon>
        <taxon>Spermatophyta</taxon>
        <taxon>Magnoliopsida</taxon>
        <taxon>eudicotyledons</taxon>
        <taxon>Gunneridae</taxon>
        <taxon>Pentapetalae</taxon>
        <taxon>asterids</taxon>
        <taxon>lamiids</taxon>
        <taxon>Solanales</taxon>
        <taxon>Solanaceae</taxon>
        <taxon>Solanoideae</taxon>
        <taxon>Datureae</taxon>
        <taxon>Datura</taxon>
    </lineage>
</organism>
<proteinExistence type="predicted"/>
<accession>A0ABS8TQD0</accession>
<name>A0ABS8TQD0_DATST</name>
<comment type="caution">
    <text evidence="2">The sequence shown here is derived from an EMBL/GenBank/DDBJ whole genome shotgun (WGS) entry which is preliminary data.</text>
</comment>
<protein>
    <submittedName>
        <fullName evidence="2">Uncharacterized protein</fullName>
    </submittedName>
</protein>
<evidence type="ECO:0000313" key="2">
    <source>
        <dbReference type="EMBL" id="MCD7472817.1"/>
    </source>
</evidence>
<evidence type="ECO:0000313" key="3">
    <source>
        <dbReference type="Proteomes" id="UP000823775"/>
    </source>
</evidence>
<reference evidence="2 3" key="1">
    <citation type="journal article" date="2021" name="BMC Genomics">
        <title>Datura genome reveals duplications of psychoactive alkaloid biosynthetic genes and high mutation rate following tissue culture.</title>
        <authorList>
            <person name="Rajewski A."/>
            <person name="Carter-House D."/>
            <person name="Stajich J."/>
            <person name="Litt A."/>
        </authorList>
    </citation>
    <scope>NUCLEOTIDE SEQUENCE [LARGE SCALE GENOMIC DNA]</scope>
    <source>
        <strain evidence="2">AR-01</strain>
    </source>
</reference>
<gene>
    <name evidence="2" type="ORF">HAX54_014186</name>
</gene>
<keyword evidence="3" id="KW-1185">Reference proteome</keyword>
<dbReference type="EMBL" id="JACEIK010001878">
    <property type="protein sequence ID" value="MCD7472817.1"/>
    <property type="molecule type" value="Genomic_DNA"/>
</dbReference>
<sequence>MKNLDGSPQNTLVNTTKEETIVRSRRKKKIDRNLADLAGYGWNRVATTREKKSYWKRLKDLSCAVSPDLAHASGGKVQPEGVLGFWSRGDAGPDNMTVLSDFAQHQRK</sequence>
<evidence type="ECO:0000256" key="1">
    <source>
        <dbReference type="SAM" id="MobiDB-lite"/>
    </source>
</evidence>
<dbReference type="Proteomes" id="UP000823775">
    <property type="component" value="Unassembled WGS sequence"/>
</dbReference>
<feature type="compositionally biased region" description="Polar residues" evidence="1">
    <location>
        <begin position="1"/>
        <end position="15"/>
    </location>
</feature>